<evidence type="ECO:0000313" key="1">
    <source>
        <dbReference type="EMBL" id="KAB2581214.1"/>
    </source>
</evidence>
<evidence type="ECO:0000313" key="2">
    <source>
        <dbReference type="Proteomes" id="UP000325902"/>
    </source>
</evidence>
<comment type="caution">
    <text evidence="1">The sequence shown here is derived from an EMBL/GenBank/DDBJ whole genome shotgun (WGS) entry which is preliminary data.</text>
</comment>
<accession>A0A5N5DYT1</accession>
<dbReference type="EMBL" id="VCHE01000001">
    <property type="protein sequence ID" value="KAB2581214.1"/>
    <property type="molecule type" value="Genomic_DNA"/>
</dbReference>
<reference evidence="1 2" key="1">
    <citation type="journal article" date="2019" name="Sci. Rep.">
        <title>A multi-omics analysis of the grapevine pathogen Lasiodiplodia theobromae reveals that temperature affects the expression of virulence- and pathogenicity-related genes.</title>
        <authorList>
            <person name="Felix C."/>
            <person name="Meneses R."/>
            <person name="Goncalves M.F.M."/>
            <person name="Tilleman L."/>
            <person name="Duarte A.S."/>
            <person name="Jorrin-Novo J.V."/>
            <person name="Van de Peer Y."/>
            <person name="Deforce D."/>
            <person name="Van Nieuwerburgh F."/>
            <person name="Esteves A.C."/>
            <person name="Alves A."/>
        </authorList>
    </citation>
    <scope>NUCLEOTIDE SEQUENCE [LARGE SCALE GENOMIC DNA]</scope>
    <source>
        <strain evidence="1 2">LA-SOL3</strain>
    </source>
</reference>
<gene>
    <name evidence="1" type="ORF">DBV05_g107</name>
</gene>
<dbReference type="AlphaFoldDB" id="A0A5N5DYT1"/>
<protein>
    <submittedName>
        <fullName evidence="1">Uncharacterized protein</fullName>
    </submittedName>
</protein>
<sequence>MAYPYTNAPPGGVYILSRAEFDGRVLIIDRLMQDFPGPWWNYSPLHFDLASPTPEIPSTLCIYRIFVVVRGEFKLLEESDACPTPEAAVENLRLKILYATFYKNAALFPVGPDYDA</sequence>
<keyword evidence="2" id="KW-1185">Reference proteome</keyword>
<dbReference type="Proteomes" id="UP000325902">
    <property type="component" value="Unassembled WGS sequence"/>
</dbReference>
<proteinExistence type="predicted"/>
<organism evidence="1 2">
    <name type="scientific">Lasiodiplodia theobromae</name>
    <dbReference type="NCBI Taxonomy" id="45133"/>
    <lineage>
        <taxon>Eukaryota</taxon>
        <taxon>Fungi</taxon>
        <taxon>Dikarya</taxon>
        <taxon>Ascomycota</taxon>
        <taxon>Pezizomycotina</taxon>
        <taxon>Dothideomycetes</taxon>
        <taxon>Dothideomycetes incertae sedis</taxon>
        <taxon>Botryosphaeriales</taxon>
        <taxon>Botryosphaeriaceae</taxon>
        <taxon>Lasiodiplodia</taxon>
    </lineage>
</organism>
<name>A0A5N5DYT1_9PEZI</name>